<proteinExistence type="predicted"/>
<reference evidence="1" key="2">
    <citation type="submission" date="2020-09" db="EMBL/GenBank/DDBJ databases">
        <authorList>
            <person name="Sun Q."/>
            <person name="Zhou Y."/>
        </authorList>
    </citation>
    <scope>NUCLEOTIDE SEQUENCE</scope>
    <source>
        <strain evidence="1">CGMCC 4.5737</strain>
    </source>
</reference>
<protein>
    <submittedName>
        <fullName evidence="1">Uncharacterized protein</fullName>
    </submittedName>
</protein>
<comment type="caution">
    <text evidence="1">The sequence shown here is derived from an EMBL/GenBank/DDBJ whole genome shotgun (WGS) entry which is preliminary data.</text>
</comment>
<dbReference type="EMBL" id="BMMK01000006">
    <property type="protein sequence ID" value="GGM47769.1"/>
    <property type="molecule type" value="Genomic_DNA"/>
</dbReference>
<sequence>MLYVVGGGEIWLALSPEGAAEAEPRLSQYLRSGVTQNVTGADGTAMAVNFAHVVAAYITTEGVPKGTVGYNR</sequence>
<organism evidence="1 2">
    <name type="scientific">Longimycelium tulufanense</name>
    <dbReference type="NCBI Taxonomy" id="907463"/>
    <lineage>
        <taxon>Bacteria</taxon>
        <taxon>Bacillati</taxon>
        <taxon>Actinomycetota</taxon>
        <taxon>Actinomycetes</taxon>
        <taxon>Pseudonocardiales</taxon>
        <taxon>Pseudonocardiaceae</taxon>
        <taxon>Longimycelium</taxon>
    </lineage>
</organism>
<evidence type="ECO:0000313" key="2">
    <source>
        <dbReference type="Proteomes" id="UP000637578"/>
    </source>
</evidence>
<name>A0A8J3CEB2_9PSEU</name>
<dbReference type="Proteomes" id="UP000637578">
    <property type="component" value="Unassembled WGS sequence"/>
</dbReference>
<reference evidence="1" key="1">
    <citation type="journal article" date="2014" name="Int. J. Syst. Evol. Microbiol.">
        <title>Complete genome sequence of Corynebacterium casei LMG S-19264T (=DSM 44701T), isolated from a smear-ripened cheese.</title>
        <authorList>
            <consortium name="US DOE Joint Genome Institute (JGI-PGF)"/>
            <person name="Walter F."/>
            <person name="Albersmeier A."/>
            <person name="Kalinowski J."/>
            <person name="Ruckert C."/>
        </authorList>
    </citation>
    <scope>NUCLEOTIDE SEQUENCE</scope>
    <source>
        <strain evidence="1">CGMCC 4.5737</strain>
    </source>
</reference>
<accession>A0A8J3CEB2</accession>
<dbReference type="AlphaFoldDB" id="A0A8J3CEB2"/>
<keyword evidence="2" id="KW-1185">Reference proteome</keyword>
<evidence type="ECO:0000313" key="1">
    <source>
        <dbReference type="EMBL" id="GGM47769.1"/>
    </source>
</evidence>
<gene>
    <name evidence="1" type="ORF">GCM10012275_18540</name>
</gene>